<gene>
    <name evidence="1" type="ORF">METZ01_LOCUS301255</name>
</gene>
<protein>
    <recommendedName>
        <fullName evidence="2">DNA sulfur modification protein DndD</fullName>
    </recommendedName>
</protein>
<evidence type="ECO:0000313" key="1">
    <source>
        <dbReference type="EMBL" id="SVC48401.1"/>
    </source>
</evidence>
<accession>A0A382MM72</accession>
<name>A0A382MM72_9ZZZZ</name>
<reference evidence="1" key="1">
    <citation type="submission" date="2018-05" db="EMBL/GenBank/DDBJ databases">
        <authorList>
            <person name="Lanie J.A."/>
            <person name="Ng W.-L."/>
            <person name="Kazmierczak K.M."/>
            <person name="Andrzejewski T.M."/>
            <person name="Davidsen T.M."/>
            <person name="Wayne K.J."/>
            <person name="Tettelin H."/>
            <person name="Glass J.I."/>
            <person name="Rusch D."/>
            <person name="Podicherti R."/>
            <person name="Tsui H.-C.T."/>
            <person name="Winkler M.E."/>
        </authorList>
    </citation>
    <scope>NUCLEOTIDE SEQUENCE</scope>
</reference>
<sequence length="211" mass="24427">KRAEEEASRLDRQKIILEKELEKKYLLSLEEKFTTEDNELFQKKSKAVRDTLNVFHNEILKKHIGKIQTLILDSFNKLISKDSLIKDFIIDVNDFGITLQDSGGRTISPERLSAGERQLLAVSMLWGLARASGRALPSVIDTPLGRLDSSHRKNIVEKYFPFSSHQVFLLSTDEEVDREHYEKLKPWIGHSYILNFDESTNATKIEKGYFW</sequence>
<organism evidence="1">
    <name type="scientific">marine metagenome</name>
    <dbReference type="NCBI Taxonomy" id="408172"/>
    <lineage>
        <taxon>unclassified sequences</taxon>
        <taxon>metagenomes</taxon>
        <taxon>ecological metagenomes</taxon>
    </lineage>
</organism>
<dbReference type="EMBL" id="UINC01093738">
    <property type="protein sequence ID" value="SVC48401.1"/>
    <property type="molecule type" value="Genomic_DNA"/>
</dbReference>
<dbReference type="AlphaFoldDB" id="A0A382MM72"/>
<evidence type="ECO:0008006" key="2">
    <source>
        <dbReference type="Google" id="ProtNLM"/>
    </source>
</evidence>
<proteinExistence type="predicted"/>
<dbReference type="Gene3D" id="3.40.50.300">
    <property type="entry name" value="P-loop containing nucleotide triphosphate hydrolases"/>
    <property type="match status" value="1"/>
</dbReference>
<dbReference type="SUPFAM" id="SSF52540">
    <property type="entry name" value="P-loop containing nucleoside triphosphate hydrolases"/>
    <property type="match status" value="1"/>
</dbReference>
<feature type="non-terminal residue" evidence="1">
    <location>
        <position position="1"/>
    </location>
</feature>
<dbReference type="InterPro" id="IPR027417">
    <property type="entry name" value="P-loop_NTPase"/>
</dbReference>